<dbReference type="AlphaFoldDB" id="A3U819"/>
<dbReference type="InterPro" id="IPR001647">
    <property type="entry name" value="HTH_TetR"/>
</dbReference>
<sequence>MKELLKTLQIKVNDKTYLKDPETSDLGKRIVEHSIILINEIGFESFTFRKLGLKINSNESSIYRYFENKHKLLLYLTSWYWAWIEYQIVFETYSIENNVKKLEKIIEIVSKKTENDSKFSHINEMLLNKIVISEYSKSFLTKEVDIENKEGYFSIYKRLISRIKDCIVEVDKNYPYPASLASTLVEGSLHQYFLADHFPTITDCNEATKPTAYFSHLIFKTLNINLDE</sequence>
<organism evidence="3 4">
    <name type="scientific">Croceibacter atlanticus (strain ATCC BAA-628 / JCM 21780 / CIP 108009 / IAM 15332 / KCTC 12090 / HTCC2559)</name>
    <dbReference type="NCBI Taxonomy" id="216432"/>
    <lineage>
        <taxon>Bacteria</taxon>
        <taxon>Pseudomonadati</taxon>
        <taxon>Bacteroidota</taxon>
        <taxon>Flavobacteriia</taxon>
        <taxon>Flavobacteriales</taxon>
        <taxon>Flavobacteriaceae</taxon>
        <taxon>Croceibacter</taxon>
    </lineage>
</organism>
<feature type="domain" description="HTH tetR-type" evidence="2">
    <location>
        <begin position="34"/>
        <end position="75"/>
    </location>
</feature>
<dbReference type="InterPro" id="IPR009057">
    <property type="entry name" value="Homeodomain-like_sf"/>
</dbReference>
<dbReference type="Gene3D" id="1.10.357.10">
    <property type="entry name" value="Tetracycline Repressor, domain 2"/>
    <property type="match status" value="1"/>
</dbReference>
<gene>
    <name evidence="3" type="ordered locus">CA2559_06485</name>
</gene>
<evidence type="ECO:0000313" key="4">
    <source>
        <dbReference type="Proteomes" id="UP000002297"/>
    </source>
</evidence>
<proteinExistence type="predicted"/>
<accession>A3U819</accession>
<dbReference type="Pfam" id="PF00440">
    <property type="entry name" value="TetR_N"/>
    <property type="match status" value="1"/>
</dbReference>
<dbReference type="HOGENOM" id="CLU_1233814_0_0_10"/>
<reference evidence="3 4" key="1">
    <citation type="journal article" date="2010" name="J. Bacteriol.">
        <title>The complete genome sequence of Croceibacter atlanticus HTCC2559T.</title>
        <authorList>
            <person name="Oh H.M."/>
            <person name="Kang I."/>
            <person name="Ferriera S."/>
            <person name="Giovannoni S.J."/>
            <person name="Cho J.C."/>
        </authorList>
    </citation>
    <scope>NUCLEOTIDE SEQUENCE [LARGE SCALE GENOMIC DNA]</scope>
    <source>
        <strain evidence="4">ATCC BAA-628 / HTCC2559 / KCTC 12090</strain>
    </source>
</reference>
<dbReference type="STRING" id="216432.CA2559_06485"/>
<dbReference type="EMBL" id="CP002046">
    <property type="protein sequence ID" value="EAP88386.1"/>
    <property type="molecule type" value="Genomic_DNA"/>
</dbReference>
<evidence type="ECO:0000313" key="3">
    <source>
        <dbReference type="EMBL" id="EAP88386.1"/>
    </source>
</evidence>
<dbReference type="Proteomes" id="UP000002297">
    <property type="component" value="Chromosome"/>
</dbReference>
<protein>
    <recommendedName>
        <fullName evidence="2">HTH tetR-type domain-containing protein</fullName>
    </recommendedName>
</protein>
<dbReference type="GeneID" id="89453077"/>
<dbReference type="SUPFAM" id="SSF46689">
    <property type="entry name" value="Homeodomain-like"/>
    <property type="match status" value="1"/>
</dbReference>
<keyword evidence="4" id="KW-1185">Reference proteome</keyword>
<dbReference type="KEGG" id="cat:CA2559_06485"/>
<keyword evidence="1" id="KW-0238">DNA-binding</keyword>
<dbReference type="OrthoDB" id="649282at2"/>
<dbReference type="eggNOG" id="COG1309">
    <property type="taxonomic scope" value="Bacteria"/>
</dbReference>
<dbReference type="GO" id="GO:0003677">
    <property type="term" value="F:DNA binding"/>
    <property type="evidence" value="ECO:0007669"/>
    <property type="project" value="UniProtKB-KW"/>
</dbReference>
<evidence type="ECO:0000259" key="2">
    <source>
        <dbReference type="Pfam" id="PF00440"/>
    </source>
</evidence>
<name>A3U819_CROAH</name>
<evidence type="ECO:0000256" key="1">
    <source>
        <dbReference type="ARBA" id="ARBA00023125"/>
    </source>
</evidence>
<dbReference type="RefSeq" id="WP_013187055.1">
    <property type="nucleotide sequence ID" value="NC_014230.1"/>
</dbReference>